<evidence type="ECO:0000256" key="1">
    <source>
        <dbReference type="SAM" id="MobiDB-lite"/>
    </source>
</evidence>
<name>A0A4S4LQD5_9AGAM</name>
<evidence type="ECO:0000256" key="2">
    <source>
        <dbReference type="SAM" id="Phobius"/>
    </source>
</evidence>
<feature type="transmembrane region" description="Helical" evidence="2">
    <location>
        <begin position="419"/>
        <end position="445"/>
    </location>
</feature>
<sequence length="515" mass="57676">MPSLRLLWPLDDLDLDGWFYGWSHPSSIAVAGVIQSSSQHDAEQLLHAILGRAPLANISCSPPQILGRCSSNGPDVLPRIHLLSNSLISYVFSLDCPSPPESTKPIRPQSIITYRRTSFGSLRLHKLDDCKLPETPNRLTAQYASLDTSIALEHTGLDESIINEQLNFARYLDNERRASKSWLPKLRPTSKPSSTPGHQDSVLSPAQRFYPIPRFEISELLKQISTRIRLVAGLPQISGRKMDSSLSYIQLNNAIWLILNDLILGVAFGSFVCENHAAIASWLGRWIETVYIESMINALVWLDNWPAGLKLNTELSHFCCNAFLGIVTMWAFIYKHISPHLPAIVYYAGTTGFCGFTFLLSLSLDVFRLSTVHASFSYSASVHLPYFPSTPDLSGCDAGKQTNVLHKRTDSYQYELDQLLLGTILFTLFTFSLPTLLSYYVLFAMFKLSIIAIGKSIQLLIALMNGFPLFASMLRVKDPARLPGSVYFKLDDGALNLKAQYMSMFSIFQYFRARA</sequence>
<reference evidence="3 4" key="1">
    <citation type="submission" date="2019-02" db="EMBL/GenBank/DDBJ databases">
        <title>Genome sequencing of the rare red list fungi Bondarzewia mesenterica.</title>
        <authorList>
            <person name="Buettner E."/>
            <person name="Kellner H."/>
        </authorList>
    </citation>
    <scope>NUCLEOTIDE SEQUENCE [LARGE SCALE GENOMIC DNA]</scope>
    <source>
        <strain evidence="3 4">DSM 108281</strain>
    </source>
</reference>
<feature type="transmembrane region" description="Helical" evidence="2">
    <location>
        <begin position="315"/>
        <end position="333"/>
    </location>
</feature>
<dbReference type="GO" id="GO:0006506">
    <property type="term" value="P:GPI anchor biosynthetic process"/>
    <property type="evidence" value="ECO:0007669"/>
    <property type="project" value="InterPro"/>
</dbReference>
<keyword evidence="2" id="KW-0472">Membrane</keyword>
<evidence type="ECO:0000313" key="3">
    <source>
        <dbReference type="EMBL" id="THH13808.1"/>
    </source>
</evidence>
<dbReference type="OrthoDB" id="70250at2759"/>
<feature type="transmembrane region" description="Helical" evidence="2">
    <location>
        <begin position="345"/>
        <end position="364"/>
    </location>
</feature>
<accession>A0A4S4LQD5</accession>
<keyword evidence="4" id="KW-1185">Reference proteome</keyword>
<dbReference type="EMBL" id="SGPL01000324">
    <property type="protein sequence ID" value="THH13808.1"/>
    <property type="molecule type" value="Genomic_DNA"/>
</dbReference>
<feature type="transmembrane region" description="Helical" evidence="2">
    <location>
        <begin position="457"/>
        <end position="474"/>
    </location>
</feature>
<dbReference type="Pfam" id="PF05024">
    <property type="entry name" value="Gpi1"/>
    <property type="match status" value="1"/>
</dbReference>
<comment type="caution">
    <text evidence="3">The sequence shown here is derived from an EMBL/GenBank/DDBJ whole genome shotgun (WGS) entry which is preliminary data.</text>
</comment>
<organism evidence="3 4">
    <name type="scientific">Bondarzewia mesenterica</name>
    <dbReference type="NCBI Taxonomy" id="1095465"/>
    <lineage>
        <taxon>Eukaryota</taxon>
        <taxon>Fungi</taxon>
        <taxon>Dikarya</taxon>
        <taxon>Basidiomycota</taxon>
        <taxon>Agaricomycotina</taxon>
        <taxon>Agaricomycetes</taxon>
        <taxon>Russulales</taxon>
        <taxon>Bondarzewiaceae</taxon>
        <taxon>Bondarzewia</taxon>
    </lineage>
</organism>
<feature type="region of interest" description="Disordered" evidence="1">
    <location>
        <begin position="183"/>
        <end position="202"/>
    </location>
</feature>
<dbReference type="GO" id="GO:0005783">
    <property type="term" value="C:endoplasmic reticulum"/>
    <property type="evidence" value="ECO:0007669"/>
    <property type="project" value="TreeGrafter"/>
</dbReference>
<dbReference type="PANTHER" id="PTHR21329">
    <property type="entry name" value="PHOSPHATIDYLINOSITOL N-ACETYLGLUCOSAMINYLTRANSFERASE SUBUNIT Q-RELATED"/>
    <property type="match status" value="1"/>
</dbReference>
<keyword evidence="2" id="KW-1133">Transmembrane helix</keyword>
<protein>
    <submittedName>
        <fullName evidence="3">Uncharacterized protein</fullName>
    </submittedName>
</protein>
<proteinExistence type="predicted"/>
<feature type="compositionally biased region" description="Polar residues" evidence="1">
    <location>
        <begin position="190"/>
        <end position="202"/>
    </location>
</feature>
<dbReference type="PANTHER" id="PTHR21329:SF3">
    <property type="entry name" value="PHOSPHATIDYLINOSITOL N-ACETYLGLUCOSAMINYLTRANSFERASE SUBUNIT Q"/>
    <property type="match status" value="1"/>
</dbReference>
<gene>
    <name evidence="3" type="ORF">EW146_g6450</name>
</gene>
<keyword evidence="2" id="KW-0812">Transmembrane</keyword>
<dbReference type="GO" id="GO:0016020">
    <property type="term" value="C:membrane"/>
    <property type="evidence" value="ECO:0007669"/>
    <property type="project" value="InterPro"/>
</dbReference>
<dbReference type="AlphaFoldDB" id="A0A4S4LQD5"/>
<evidence type="ECO:0000313" key="4">
    <source>
        <dbReference type="Proteomes" id="UP000310158"/>
    </source>
</evidence>
<dbReference type="Proteomes" id="UP000310158">
    <property type="component" value="Unassembled WGS sequence"/>
</dbReference>
<dbReference type="InterPro" id="IPR007720">
    <property type="entry name" value="PigQ/GPI1"/>
</dbReference>